<feature type="domain" description="Pyruvate kinase C-terminal" evidence="15">
    <location>
        <begin position="376"/>
        <end position="419"/>
    </location>
</feature>
<dbReference type="InterPro" id="IPR040442">
    <property type="entry name" value="Pyrv_kinase-like_dom_sf"/>
</dbReference>
<keyword evidence="10 13" id="KW-0324">Glycolysis</keyword>
<comment type="catalytic activity">
    <reaction evidence="13">
        <text>pyruvate + ATP = phosphoenolpyruvate + ADP + H(+)</text>
        <dbReference type="Rhea" id="RHEA:18157"/>
        <dbReference type="ChEBI" id="CHEBI:15361"/>
        <dbReference type="ChEBI" id="CHEBI:15378"/>
        <dbReference type="ChEBI" id="CHEBI:30616"/>
        <dbReference type="ChEBI" id="CHEBI:58702"/>
        <dbReference type="ChEBI" id="CHEBI:456216"/>
        <dbReference type="EC" id="2.7.1.40"/>
    </reaction>
</comment>
<dbReference type="Pfam" id="PF00224">
    <property type="entry name" value="PK"/>
    <property type="match status" value="1"/>
</dbReference>
<protein>
    <recommendedName>
        <fullName evidence="3 12">Pyruvate kinase</fullName>
        <ecNumber evidence="3 12">2.7.1.40</ecNumber>
    </recommendedName>
</protein>
<evidence type="ECO:0000256" key="1">
    <source>
        <dbReference type="ARBA" id="ARBA00004997"/>
    </source>
</evidence>
<dbReference type="EC" id="2.7.1.40" evidence="3 12"/>
<keyword evidence="9 13" id="KW-0460">Magnesium</keyword>
<evidence type="ECO:0000256" key="13">
    <source>
        <dbReference type="RuleBase" id="RU000504"/>
    </source>
</evidence>
<dbReference type="PANTHER" id="PTHR11817">
    <property type="entry name" value="PYRUVATE KINASE"/>
    <property type="match status" value="1"/>
</dbReference>
<dbReference type="InterPro" id="IPR015813">
    <property type="entry name" value="Pyrv/PenolPyrv_kinase-like_dom"/>
</dbReference>
<evidence type="ECO:0000256" key="8">
    <source>
        <dbReference type="ARBA" id="ARBA00022840"/>
    </source>
</evidence>
<evidence type="ECO:0000256" key="2">
    <source>
        <dbReference type="ARBA" id="ARBA00008663"/>
    </source>
</evidence>
<evidence type="ECO:0000256" key="5">
    <source>
        <dbReference type="ARBA" id="ARBA00022723"/>
    </source>
</evidence>
<dbReference type="InterPro" id="IPR001697">
    <property type="entry name" value="Pyr_Knase"/>
</dbReference>
<evidence type="ECO:0000256" key="10">
    <source>
        <dbReference type="ARBA" id="ARBA00023152"/>
    </source>
</evidence>
<evidence type="ECO:0000256" key="9">
    <source>
        <dbReference type="ARBA" id="ARBA00022842"/>
    </source>
</evidence>
<evidence type="ECO:0000256" key="7">
    <source>
        <dbReference type="ARBA" id="ARBA00022777"/>
    </source>
</evidence>
<reference evidence="17" key="1">
    <citation type="submission" date="2017-09" db="EMBL/GenBank/DDBJ databases">
        <title>Depth-based differentiation of microbial function through sediment-hosted aquifers and enrichment of novel symbionts in the deep terrestrial subsurface.</title>
        <authorList>
            <person name="Probst A.J."/>
            <person name="Ladd B."/>
            <person name="Jarett J.K."/>
            <person name="Geller-Mcgrath D.E."/>
            <person name="Sieber C.M.K."/>
            <person name="Emerson J.B."/>
            <person name="Anantharaman K."/>
            <person name="Thomas B.C."/>
            <person name="Malmstrom R."/>
            <person name="Stieglmeier M."/>
            <person name="Klingl A."/>
            <person name="Woyke T."/>
            <person name="Ryan C.M."/>
            <person name="Banfield J.F."/>
        </authorList>
    </citation>
    <scope>NUCLEOTIDE SEQUENCE [LARGE SCALE GENOMIC DNA]</scope>
</reference>
<evidence type="ECO:0000256" key="4">
    <source>
        <dbReference type="ARBA" id="ARBA00022679"/>
    </source>
</evidence>
<dbReference type="Pfam" id="PF02887">
    <property type="entry name" value="PK_C"/>
    <property type="match status" value="1"/>
</dbReference>
<dbReference type="GO" id="GO:0030955">
    <property type="term" value="F:potassium ion binding"/>
    <property type="evidence" value="ECO:0007669"/>
    <property type="project" value="UniProtKB-UniRule"/>
</dbReference>
<keyword evidence="5" id="KW-0479">Metal-binding</keyword>
<dbReference type="GO" id="GO:0004743">
    <property type="term" value="F:pyruvate kinase activity"/>
    <property type="evidence" value="ECO:0007669"/>
    <property type="project" value="UniProtKB-UniRule"/>
</dbReference>
<dbReference type="GO" id="GO:0005524">
    <property type="term" value="F:ATP binding"/>
    <property type="evidence" value="ECO:0007669"/>
    <property type="project" value="UniProtKB-KW"/>
</dbReference>
<dbReference type="SUPFAM" id="SSF52935">
    <property type="entry name" value="PK C-terminal domain-like"/>
    <property type="match status" value="1"/>
</dbReference>
<evidence type="ECO:0000256" key="12">
    <source>
        <dbReference type="NCBIfam" id="TIGR01064"/>
    </source>
</evidence>
<gene>
    <name evidence="16" type="primary">pyk</name>
    <name evidence="16" type="ORF">COU88_02450</name>
</gene>
<evidence type="ECO:0000259" key="15">
    <source>
        <dbReference type="Pfam" id="PF02887"/>
    </source>
</evidence>
<evidence type="ECO:0000259" key="14">
    <source>
        <dbReference type="Pfam" id="PF00224"/>
    </source>
</evidence>
<proteinExistence type="inferred from homology"/>
<dbReference type="Proteomes" id="UP000229554">
    <property type="component" value="Unassembled WGS sequence"/>
</dbReference>
<dbReference type="GO" id="GO:0000287">
    <property type="term" value="F:magnesium ion binding"/>
    <property type="evidence" value="ECO:0007669"/>
    <property type="project" value="UniProtKB-UniRule"/>
</dbReference>
<dbReference type="InterPro" id="IPR015795">
    <property type="entry name" value="Pyrv_Knase_C"/>
</dbReference>
<sequence length="422" mass="47262">MLNPSSKLTKIVATIGPASDSVEKIEELIRAGVNVFRFNFKHNTVEWHAERIHRVKQVVQKMGVFVGTLIDLQGPEIRIKMIPESIKVTRGMRILLDEMSFVEKNTHIVAISLTHPGIIKHLKSDQRVIADDGAFEFVIDNENGKTYLVSMSEGILKTNKTLNIPGADFPFPTLIERDFEGLELARLKEIDYIALSFVRSRKDVQTLREEMKKLGIDSKIVSKIETKKATDCLDEIIEASDGIMVARGDLAVEAAYEQVPSLQKKIIKKCVEAGVFVITATQMLESMIEHPYPTRAEVSDIANAVYDDTSAVMLSGETATGHYSVQAVSAMAKTASYNEKTFDNDLRSTHRYSLFGVEDMMCEAAYDLYRSSHVLKAHIKGFIVLTHSGRTPRLLSRYRPRLPVYTFCPSKKVADGLTIEFG</sequence>
<keyword evidence="7 13" id="KW-0418">Kinase</keyword>
<keyword evidence="8" id="KW-0067">ATP-binding</keyword>
<accession>A0A2M8KSJ5</accession>
<evidence type="ECO:0000256" key="3">
    <source>
        <dbReference type="ARBA" id="ARBA00012142"/>
    </source>
</evidence>
<keyword evidence="4 13" id="KW-0808">Transferase</keyword>
<dbReference type="NCBIfam" id="NF004491">
    <property type="entry name" value="PRK05826.1"/>
    <property type="match status" value="1"/>
</dbReference>
<dbReference type="SUPFAM" id="SSF51621">
    <property type="entry name" value="Phosphoenolpyruvate/pyruvate domain"/>
    <property type="match status" value="1"/>
</dbReference>
<evidence type="ECO:0000313" key="17">
    <source>
        <dbReference type="Proteomes" id="UP000229554"/>
    </source>
</evidence>
<comment type="caution">
    <text evidence="16">The sequence shown here is derived from an EMBL/GenBank/DDBJ whole genome shotgun (WGS) entry which is preliminary data.</text>
</comment>
<dbReference type="GO" id="GO:0016301">
    <property type="term" value="F:kinase activity"/>
    <property type="evidence" value="ECO:0007669"/>
    <property type="project" value="UniProtKB-KW"/>
</dbReference>
<dbReference type="InterPro" id="IPR011037">
    <property type="entry name" value="Pyrv_Knase-like_insert_dom_sf"/>
</dbReference>
<name>A0A2M8KSJ5_9BACT</name>
<dbReference type="NCBIfam" id="TIGR01064">
    <property type="entry name" value="pyruv_kin"/>
    <property type="match status" value="1"/>
</dbReference>
<dbReference type="EMBL" id="PFED01000107">
    <property type="protein sequence ID" value="PJE62897.1"/>
    <property type="molecule type" value="Genomic_DNA"/>
</dbReference>
<feature type="non-terminal residue" evidence="16">
    <location>
        <position position="422"/>
    </location>
</feature>
<dbReference type="InterPro" id="IPR036918">
    <property type="entry name" value="Pyrv_Knase_C_sf"/>
</dbReference>
<dbReference type="SUPFAM" id="SSF50800">
    <property type="entry name" value="PK beta-barrel domain-like"/>
    <property type="match status" value="1"/>
</dbReference>
<evidence type="ECO:0000256" key="6">
    <source>
        <dbReference type="ARBA" id="ARBA00022741"/>
    </source>
</evidence>
<evidence type="ECO:0000313" key="16">
    <source>
        <dbReference type="EMBL" id="PJE62897.1"/>
    </source>
</evidence>
<evidence type="ECO:0000256" key="11">
    <source>
        <dbReference type="ARBA" id="ARBA00023317"/>
    </source>
</evidence>
<dbReference type="Gene3D" id="3.20.20.60">
    <property type="entry name" value="Phosphoenolpyruvate-binding domains"/>
    <property type="match status" value="1"/>
</dbReference>
<dbReference type="Gene3D" id="3.40.1380.20">
    <property type="entry name" value="Pyruvate kinase, C-terminal domain"/>
    <property type="match status" value="1"/>
</dbReference>
<feature type="domain" description="Pyruvate kinase barrel" evidence="14">
    <location>
        <begin position="7"/>
        <end position="328"/>
    </location>
</feature>
<keyword evidence="6" id="KW-0547">Nucleotide-binding</keyword>
<dbReference type="InterPro" id="IPR015806">
    <property type="entry name" value="Pyrv_Knase_insert_dom_sf"/>
</dbReference>
<dbReference type="PRINTS" id="PR01050">
    <property type="entry name" value="PYRUVTKNASE"/>
</dbReference>
<comment type="similarity">
    <text evidence="2 13">Belongs to the pyruvate kinase family.</text>
</comment>
<organism evidence="16 17">
    <name type="scientific">Candidatus Roizmanbacteria bacterium CG10_big_fil_rev_8_21_14_0_10_39_6</name>
    <dbReference type="NCBI Taxonomy" id="1974853"/>
    <lineage>
        <taxon>Bacteria</taxon>
        <taxon>Candidatus Roizmaniibacteriota</taxon>
    </lineage>
</organism>
<keyword evidence="11 16" id="KW-0670">Pyruvate</keyword>
<dbReference type="Gene3D" id="2.40.33.10">
    <property type="entry name" value="PK beta-barrel domain-like"/>
    <property type="match status" value="1"/>
</dbReference>
<comment type="pathway">
    <text evidence="1 13">Carbohydrate degradation; glycolysis; pyruvate from D-glyceraldehyde 3-phosphate: step 5/5.</text>
</comment>
<dbReference type="UniPathway" id="UPA00109">
    <property type="reaction ID" value="UER00188"/>
</dbReference>
<dbReference type="AlphaFoldDB" id="A0A2M8KSJ5"/>
<dbReference type="InterPro" id="IPR015793">
    <property type="entry name" value="Pyrv_Knase_brl"/>
</dbReference>